<organism evidence="7 8">
    <name type="scientific">Pristionchus fissidentatus</name>
    <dbReference type="NCBI Taxonomy" id="1538716"/>
    <lineage>
        <taxon>Eukaryota</taxon>
        <taxon>Metazoa</taxon>
        <taxon>Ecdysozoa</taxon>
        <taxon>Nematoda</taxon>
        <taxon>Chromadorea</taxon>
        <taxon>Rhabditida</taxon>
        <taxon>Rhabditina</taxon>
        <taxon>Diplogasteromorpha</taxon>
        <taxon>Diplogasteroidea</taxon>
        <taxon>Neodiplogasteridae</taxon>
        <taxon>Pristionchus</taxon>
    </lineage>
</organism>
<sequence length="370" mass="41886">ADQSAGAERIESLRKEAFDFSSSDRIGVIVSRAFELLSALTKSRGNTQSVQNAIVSLELEQSFALTKDNRKDEPTRHLIYGLCESLIIATKSMSDKETPNEPIQRLQSCMNGRGEIKQEYSDEDSYDVTDSGSQEVMGDEIDEAAQGQFADQSPIGFLDRQRPEDLQAFVADQAMLANAIEALKVPKEEEPDEMPPLFRATTGNERRLKEEECDTQDDSDANGMNACWSDVDDQPPLLSSISAQESGHGSNKHLSRHFYKSKRVRKLSSVKQKTCRDCKRAFLSERARRDHVCRPVFHDPFKTYPCTMCGCQFSSKYAQRTHLKNIHGRMEFMCTKCGADFQLKRDLREHEMTHMTAKSRAAEVDQQFKT</sequence>
<dbReference type="SUPFAM" id="SSF57667">
    <property type="entry name" value="beta-beta-alpha zinc fingers"/>
    <property type="match status" value="1"/>
</dbReference>
<feature type="non-terminal residue" evidence="7">
    <location>
        <position position="1"/>
    </location>
</feature>
<evidence type="ECO:0000256" key="1">
    <source>
        <dbReference type="ARBA" id="ARBA00022723"/>
    </source>
</evidence>
<evidence type="ECO:0000256" key="2">
    <source>
        <dbReference type="ARBA" id="ARBA00022737"/>
    </source>
</evidence>
<evidence type="ECO:0000313" key="8">
    <source>
        <dbReference type="Proteomes" id="UP001432322"/>
    </source>
</evidence>
<dbReference type="EMBL" id="BTSY01000001">
    <property type="protein sequence ID" value="GMT09610.1"/>
    <property type="molecule type" value="Genomic_DNA"/>
</dbReference>
<feature type="non-terminal residue" evidence="7">
    <location>
        <position position="370"/>
    </location>
</feature>
<reference evidence="7" key="1">
    <citation type="submission" date="2023-10" db="EMBL/GenBank/DDBJ databases">
        <title>Genome assembly of Pristionchus species.</title>
        <authorList>
            <person name="Yoshida K."/>
            <person name="Sommer R.J."/>
        </authorList>
    </citation>
    <scope>NUCLEOTIDE SEQUENCE</scope>
    <source>
        <strain evidence="7">RS5133</strain>
    </source>
</reference>
<gene>
    <name evidence="7" type="ORF">PFISCL1PPCAC_907</name>
</gene>
<evidence type="ECO:0000313" key="7">
    <source>
        <dbReference type="EMBL" id="GMT09610.1"/>
    </source>
</evidence>
<protein>
    <recommendedName>
        <fullName evidence="6">C2H2-type domain-containing protein</fullName>
    </recommendedName>
</protein>
<dbReference type="Proteomes" id="UP001432322">
    <property type="component" value="Unassembled WGS sequence"/>
</dbReference>
<feature type="domain" description="C2H2-type" evidence="6">
    <location>
        <begin position="304"/>
        <end position="327"/>
    </location>
</feature>
<feature type="domain" description="C2H2-type" evidence="6">
    <location>
        <begin position="332"/>
        <end position="359"/>
    </location>
</feature>
<dbReference type="AlphaFoldDB" id="A0AAV5UTX7"/>
<accession>A0AAV5UTX7</accession>
<evidence type="ECO:0000259" key="6">
    <source>
        <dbReference type="PROSITE" id="PS50157"/>
    </source>
</evidence>
<evidence type="ECO:0000256" key="5">
    <source>
        <dbReference type="PROSITE-ProRule" id="PRU00042"/>
    </source>
</evidence>
<dbReference type="InterPro" id="IPR013087">
    <property type="entry name" value="Znf_C2H2_type"/>
</dbReference>
<keyword evidence="1" id="KW-0479">Metal-binding</keyword>
<dbReference type="InterPro" id="IPR036236">
    <property type="entry name" value="Znf_C2H2_sf"/>
</dbReference>
<keyword evidence="4" id="KW-0862">Zinc</keyword>
<dbReference type="PANTHER" id="PTHR24379">
    <property type="entry name" value="KRAB AND ZINC FINGER DOMAIN-CONTAINING"/>
    <property type="match status" value="1"/>
</dbReference>
<dbReference type="PROSITE" id="PS00028">
    <property type="entry name" value="ZINC_FINGER_C2H2_1"/>
    <property type="match status" value="2"/>
</dbReference>
<dbReference type="SMART" id="SM00355">
    <property type="entry name" value="ZnF_C2H2"/>
    <property type="match status" value="3"/>
</dbReference>
<dbReference type="GO" id="GO:0008270">
    <property type="term" value="F:zinc ion binding"/>
    <property type="evidence" value="ECO:0007669"/>
    <property type="project" value="UniProtKB-KW"/>
</dbReference>
<keyword evidence="3 5" id="KW-0863">Zinc-finger</keyword>
<evidence type="ECO:0000256" key="3">
    <source>
        <dbReference type="ARBA" id="ARBA00022771"/>
    </source>
</evidence>
<comment type="caution">
    <text evidence="7">The sequence shown here is derived from an EMBL/GenBank/DDBJ whole genome shotgun (WGS) entry which is preliminary data.</text>
</comment>
<dbReference type="Gene3D" id="3.30.160.60">
    <property type="entry name" value="Classic Zinc Finger"/>
    <property type="match status" value="1"/>
</dbReference>
<dbReference type="PROSITE" id="PS50157">
    <property type="entry name" value="ZINC_FINGER_C2H2_2"/>
    <property type="match status" value="2"/>
</dbReference>
<name>A0AAV5UTX7_9BILA</name>
<keyword evidence="2" id="KW-0677">Repeat</keyword>
<keyword evidence="8" id="KW-1185">Reference proteome</keyword>
<proteinExistence type="predicted"/>
<evidence type="ECO:0000256" key="4">
    <source>
        <dbReference type="ARBA" id="ARBA00022833"/>
    </source>
</evidence>
<dbReference type="PANTHER" id="PTHR24379:SF121">
    <property type="entry name" value="C2H2-TYPE DOMAIN-CONTAINING PROTEIN"/>
    <property type="match status" value="1"/>
</dbReference>